<keyword evidence="1" id="KW-0812">Transmembrane</keyword>
<evidence type="ECO:0000313" key="3">
    <source>
        <dbReference type="Proteomes" id="UP001438953"/>
    </source>
</evidence>
<dbReference type="RefSeq" id="WP_339112760.1">
    <property type="nucleotide sequence ID" value="NZ_JAYWLC010000004.1"/>
</dbReference>
<dbReference type="Proteomes" id="UP001438953">
    <property type="component" value="Unassembled WGS sequence"/>
</dbReference>
<dbReference type="EMBL" id="JAYWLC010000004">
    <property type="protein sequence ID" value="MER5171566.1"/>
    <property type="molecule type" value="Genomic_DNA"/>
</dbReference>
<organism evidence="2 3">
    <name type="scientific">Thioclava kandeliae</name>
    <dbReference type="NCBI Taxonomy" id="3070818"/>
    <lineage>
        <taxon>Bacteria</taxon>
        <taxon>Pseudomonadati</taxon>
        <taxon>Pseudomonadota</taxon>
        <taxon>Alphaproteobacteria</taxon>
        <taxon>Rhodobacterales</taxon>
        <taxon>Paracoccaceae</taxon>
        <taxon>Thioclava</taxon>
    </lineage>
</organism>
<reference evidence="2 3" key="1">
    <citation type="submission" date="2024-06" db="EMBL/GenBank/DDBJ databases">
        <title>Thioclava kandeliae sp. nov. from a rhizosphere soil sample of Kandelia candel in a mangrove.</title>
        <authorList>
            <person name="Mu T."/>
        </authorList>
    </citation>
    <scope>NUCLEOTIDE SEQUENCE [LARGE SCALE GENOMIC DNA]</scope>
    <source>
        <strain evidence="2 3">CPCC 100088</strain>
    </source>
</reference>
<gene>
    <name evidence="2" type="ORF">VSX56_07220</name>
</gene>
<accession>A0ABV1SF81</accession>
<evidence type="ECO:0000313" key="2">
    <source>
        <dbReference type="EMBL" id="MER5171566.1"/>
    </source>
</evidence>
<evidence type="ECO:0000256" key="1">
    <source>
        <dbReference type="SAM" id="Phobius"/>
    </source>
</evidence>
<sequence length="77" mass="8630">MTAQIPPGRRLFSRNLRLSFFVLCAIYPLVTALLYVVLPLMDGHPLFTVTAVVCPIVVLSMVYAIIPTIHRRLGHLL</sequence>
<name>A0ABV1SF81_9RHOB</name>
<keyword evidence="1" id="KW-0472">Membrane</keyword>
<keyword evidence="1" id="KW-1133">Transmembrane helix</keyword>
<proteinExistence type="predicted"/>
<feature type="transmembrane region" description="Helical" evidence="1">
    <location>
        <begin position="20"/>
        <end position="40"/>
    </location>
</feature>
<comment type="caution">
    <text evidence="2">The sequence shown here is derived from an EMBL/GenBank/DDBJ whole genome shotgun (WGS) entry which is preliminary data.</text>
</comment>
<keyword evidence="3" id="KW-1185">Reference proteome</keyword>
<feature type="transmembrane region" description="Helical" evidence="1">
    <location>
        <begin position="46"/>
        <end position="66"/>
    </location>
</feature>
<protein>
    <submittedName>
        <fullName evidence="2">Uncharacterized protein</fullName>
    </submittedName>
</protein>